<accession>A0A6L2PDA3</accession>
<keyword evidence="2" id="KW-1185">Reference proteome</keyword>
<comment type="caution">
    <text evidence="1">The sequence shown here is derived from an EMBL/GenBank/DDBJ whole genome shotgun (WGS) entry which is preliminary data.</text>
</comment>
<name>A0A6L2PDA3_COPFO</name>
<protein>
    <submittedName>
        <fullName evidence="1">Uncharacterized protein</fullName>
    </submittedName>
</protein>
<proteinExistence type="predicted"/>
<organism evidence="1 2">
    <name type="scientific">Coptotermes formosanus</name>
    <name type="common">Formosan subterranean termite</name>
    <dbReference type="NCBI Taxonomy" id="36987"/>
    <lineage>
        <taxon>Eukaryota</taxon>
        <taxon>Metazoa</taxon>
        <taxon>Ecdysozoa</taxon>
        <taxon>Arthropoda</taxon>
        <taxon>Hexapoda</taxon>
        <taxon>Insecta</taxon>
        <taxon>Pterygota</taxon>
        <taxon>Neoptera</taxon>
        <taxon>Polyneoptera</taxon>
        <taxon>Dictyoptera</taxon>
        <taxon>Blattodea</taxon>
        <taxon>Blattoidea</taxon>
        <taxon>Termitoidae</taxon>
        <taxon>Rhinotermitidae</taxon>
        <taxon>Coptotermes</taxon>
    </lineage>
</organism>
<gene>
    <name evidence="1" type="ORF">Cfor_11695</name>
</gene>
<sequence>MLVLTHEPNYTELTQISLLKSSFLHFQQIGSFSGVERGFIPSDLLMFRAGSKSGHFHDMNHANCKKWLQEKLIPNLESKSVTVVDSASYHNVQVSRHPTSNAKNQKCSSG</sequence>
<dbReference type="InParanoid" id="A0A6L2PDA3"/>
<dbReference type="AlphaFoldDB" id="A0A6L2PDA3"/>
<evidence type="ECO:0000313" key="1">
    <source>
        <dbReference type="EMBL" id="GFG28565.1"/>
    </source>
</evidence>
<dbReference type="EMBL" id="BLKM01009890">
    <property type="protein sequence ID" value="GFG28565.1"/>
    <property type="molecule type" value="Genomic_DNA"/>
</dbReference>
<reference evidence="2" key="1">
    <citation type="submission" date="2020-01" db="EMBL/GenBank/DDBJ databases">
        <title>Draft genome sequence of the Termite Coptotermes fromosanus.</title>
        <authorList>
            <person name="Itakura S."/>
            <person name="Yosikawa Y."/>
            <person name="Umezawa K."/>
        </authorList>
    </citation>
    <scope>NUCLEOTIDE SEQUENCE [LARGE SCALE GENOMIC DNA]</scope>
</reference>
<dbReference type="Proteomes" id="UP000502823">
    <property type="component" value="Unassembled WGS sequence"/>
</dbReference>
<dbReference type="OrthoDB" id="2266637at2759"/>
<evidence type="ECO:0000313" key="2">
    <source>
        <dbReference type="Proteomes" id="UP000502823"/>
    </source>
</evidence>